<keyword evidence="2" id="KW-0479">Metal-binding</keyword>
<dbReference type="SMART" id="SM00184">
    <property type="entry name" value="RING"/>
    <property type="match status" value="1"/>
</dbReference>
<dbReference type="AlphaFoldDB" id="A0A1I8AHC5"/>
<keyword evidence="3 6" id="KW-0863">Zinc-finger</keyword>
<dbReference type="InterPro" id="IPR001841">
    <property type="entry name" value="Znf_RING"/>
</dbReference>
<keyword evidence="5" id="KW-0539">Nucleus</keyword>
<dbReference type="WBParaSite" id="L893_g549.t1">
    <property type="protein sequence ID" value="L893_g549.t1"/>
    <property type="gene ID" value="L893_g549"/>
</dbReference>
<dbReference type="InterPro" id="IPR017907">
    <property type="entry name" value="Znf_RING_CS"/>
</dbReference>
<accession>A0A1I8AHC5</accession>
<dbReference type="GO" id="GO:0005634">
    <property type="term" value="C:nucleus"/>
    <property type="evidence" value="ECO:0007669"/>
    <property type="project" value="UniProtKB-SubCell"/>
</dbReference>
<evidence type="ECO:0000313" key="9">
    <source>
        <dbReference type="WBParaSite" id="L893_g549.t1"/>
    </source>
</evidence>
<dbReference type="InterPro" id="IPR051507">
    <property type="entry name" value="PcG_RING_finger"/>
</dbReference>
<evidence type="ECO:0000256" key="2">
    <source>
        <dbReference type="ARBA" id="ARBA00022723"/>
    </source>
</evidence>
<reference evidence="9" key="1">
    <citation type="submission" date="2016-11" db="UniProtKB">
        <authorList>
            <consortium name="WormBaseParasite"/>
        </authorList>
    </citation>
    <scope>IDENTIFICATION</scope>
</reference>
<dbReference type="Proteomes" id="UP000095287">
    <property type="component" value="Unplaced"/>
</dbReference>
<dbReference type="PROSITE" id="PS00518">
    <property type="entry name" value="ZF_RING_1"/>
    <property type="match status" value="1"/>
</dbReference>
<evidence type="ECO:0000259" key="7">
    <source>
        <dbReference type="PROSITE" id="PS50089"/>
    </source>
</evidence>
<organism evidence="8 9">
    <name type="scientific">Steinernema glaseri</name>
    <dbReference type="NCBI Taxonomy" id="37863"/>
    <lineage>
        <taxon>Eukaryota</taxon>
        <taxon>Metazoa</taxon>
        <taxon>Ecdysozoa</taxon>
        <taxon>Nematoda</taxon>
        <taxon>Chromadorea</taxon>
        <taxon>Rhabditida</taxon>
        <taxon>Tylenchina</taxon>
        <taxon>Panagrolaimomorpha</taxon>
        <taxon>Strongyloidoidea</taxon>
        <taxon>Steinernematidae</taxon>
        <taxon>Steinernema</taxon>
    </lineage>
</organism>
<name>A0A1I8AHC5_9BILA</name>
<comment type="subcellular location">
    <subcellularLocation>
        <location evidence="1">Nucleus</location>
    </subcellularLocation>
</comment>
<dbReference type="GO" id="GO:0008270">
    <property type="term" value="F:zinc ion binding"/>
    <property type="evidence" value="ECO:0007669"/>
    <property type="project" value="UniProtKB-KW"/>
</dbReference>
<dbReference type="Gene3D" id="3.30.40.10">
    <property type="entry name" value="Zinc/RING finger domain, C3HC4 (zinc finger)"/>
    <property type="match status" value="1"/>
</dbReference>
<evidence type="ECO:0000256" key="4">
    <source>
        <dbReference type="ARBA" id="ARBA00022833"/>
    </source>
</evidence>
<keyword evidence="4" id="KW-0862">Zinc</keyword>
<dbReference type="PANTHER" id="PTHR45893">
    <property type="entry name" value="POLYCOMB GROUP RING FINGER PROTEIN"/>
    <property type="match status" value="1"/>
</dbReference>
<proteinExistence type="predicted"/>
<evidence type="ECO:0000256" key="3">
    <source>
        <dbReference type="ARBA" id="ARBA00022771"/>
    </source>
</evidence>
<dbReference type="Pfam" id="PF13923">
    <property type="entry name" value="zf-C3HC4_2"/>
    <property type="match status" value="1"/>
</dbReference>
<dbReference type="PROSITE" id="PS50089">
    <property type="entry name" value="ZF_RING_2"/>
    <property type="match status" value="1"/>
</dbReference>
<evidence type="ECO:0000256" key="6">
    <source>
        <dbReference type="PROSITE-ProRule" id="PRU00175"/>
    </source>
</evidence>
<sequence>MSSQLPGSSTGGSLKERLLCTVCKKLLVDAVVLNECRHIYCRACLLGHLDREDRCADCLTHLGPNKTAAFRPDPTLQDLVYKLTPQHYYQEVRYRKEFAARRRLQGVERRLVMDRNFTELARYLCKEEERIPVNLI</sequence>
<dbReference type="SUPFAM" id="SSF57850">
    <property type="entry name" value="RING/U-box"/>
    <property type="match status" value="1"/>
</dbReference>
<keyword evidence="8" id="KW-1185">Reference proteome</keyword>
<evidence type="ECO:0000256" key="5">
    <source>
        <dbReference type="ARBA" id="ARBA00023242"/>
    </source>
</evidence>
<protein>
    <submittedName>
        <fullName evidence="9">RING-type domain-containing protein</fullName>
    </submittedName>
</protein>
<feature type="domain" description="RING-type" evidence="7">
    <location>
        <begin position="20"/>
        <end position="58"/>
    </location>
</feature>
<dbReference type="InterPro" id="IPR013083">
    <property type="entry name" value="Znf_RING/FYVE/PHD"/>
</dbReference>
<evidence type="ECO:0000256" key="1">
    <source>
        <dbReference type="ARBA" id="ARBA00004123"/>
    </source>
</evidence>
<evidence type="ECO:0000313" key="8">
    <source>
        <dbReference type="Proteomes" id="UP000095287"/>
    </source>
</evidence>